<dbReference type="STRING" id="662367.SAMN05216167_14626"/>
<dbReference type="AlphaFoldDB" id="A0A1I2HPD7"/>
<accession>A0A1I2HPD7</accession>
<proteinExistence type="predicted"/>
<gene>
    <name evidence="1" type="ORF">SAMN05216167_14626</name>
</gene>
<evidence type="ECO:0000313" key="2">
    <source>
        <dbReference type="Proteomes" id="UP000198598"/>
    </source>
</evidence>
<name>A0A1I2HPD7_9BACT</name>
<sequence>MTKIEFISFVRKTLEELIQYAEIYAEKEFPRALAFKWMGETNWEYDQKEILNKLVDRVYQGEEQIYPCVDLIVKGIKAGKVEVEGRVAGYEPRAFQKGWSGRMGPFIYGFGFATPTDKAKLESIRSKLIQKGLLPG</sequence>
<dbReference type="Proteomes" id="UP000198598">
    <property type="component" value="Unassembled WGS sequence"/>
</dbReference>
<dbReference type="RefSeq" id="WP_093835069.1">
    <property type="nucleotide sequence ID" value="NZ_FOLQ01000046.1"/>
</dbReference>
<keyword evidence="2" id="KW-1185">Reference proteome</keyword>
<dbReference type="OrthoDB" id="955026at2"/>
<reference evidence="1 2" key="1">
    <citation type="submission" date="2016-10" db="EMBL/GenBank/DDBJ databases">
        <authorList>
            <person name="de Groot N.N."/>
        </authorList>
    </citation>
    <scope>NUCLEOTIDE SEQUENCE [LARGE SCALE GENOMIC DNA]</scope>
    <source>
        <strain evidence="1 2">DSM 26130</strain>
    </source>
</reference>
<evidence type="ECO:0000313" key="1">
    <source>
        <dbReference type="EMBL" id="SFF31669.1"/>
    </source>
</evidence>
<dbReference type="EMBL" id="FOLQ01000046">
    <property type="protein sequence ID" value="SFF31669.1"/>
    <property type="molecule type" value="Genomic_DNA"/>
</dbReference>
<protein>
    <submittedName>
        <fullName evidence="1">Uncharacterized protein</fullName>
    </submittedName>
</protein>
<organism evidence="1 2">
    <name type="scientific">Spirosoma endophyticum</name>
    <dbReference type="NCBI Taxonomy" id="662367"/>
    <lineage>
        <taxon>Bacteria</taxon>
        <taxon>Pseudomonadati</taxon>
        <taxon>Bacteroidota</taxon>
        <taxon>Cytophagia</taxon>
        <taxon>Cytophagales</taxon>
        <taxon>Cytophagaceae</taxon>
        <taxon>Spirosoma</taxon>
    </lineage>
</organism>